<comment type="caution">
    <text evidence="9">The sequence shown here is derived from an EMBL/GenBank/DDBJ whole genome shotgun (WGS) entry which is preliminary data.</text>
</comment>
<sequence>MNAVLLSLAVLFIISLFRIQVVFALLIAAAVGGIAGGLTWATTIDTFTTGLADSATIAVSYALLGAFAAGLTETGLPSQLVQGARKLLGRSTQQGSSRRTTTIVLMLLAVAFIASLSQNVVPIHIAFIPILIPPMLVIWNEMRVDRRAVASALTFGLIMPYMLIPAGFGAIFHDIVAKNMTQNGLAVDASLLPQAMWIPALGMVAGLLVAIGVSYRRPRSYSSTAAAQPTVAVDERDSSAAQLPGARRGTVAGLASIAAMLATQLATGSMIAGAGAGLGVLMLARLMTRQRAERVFTDGMRSMSYIGFVMMSAAGLAAVLRATGDIDALVETSVAYVGDNRAIAAILMLLIGLLVTMGIGSSFSTIPLIATVFVPLCMELGFSPLATISLIGTAAALGDAGSPASDSTLGPTAGLSADGQHDHIWDTCVPTFLHYNIPLLIFGFIAAMVL</sequence>
<name>A0A559IPI7_9BACL</name>
<proteinExistence type="predicted"/>
<feature type="transmembrane region" description="Helical" evidence="6">
    <location>
        <begin position="342"/>
        <end position="360"/>
    </location>
</feature>
<dbReference type="Proteomes" id="UP000318102">
    <property type="component" value="Unassembled WGS sequence"/>
</dbReference>
<dbReference type="Pfam" id="PF13726">
    <property type="entry name" value="Na_H_antiport_2"/>
    <property type="match status" value="1"/>
</dbReference>
<feature type="transmembrane region" description="Helical" evidence="6">
    <location>
        <begin position="372"/>
        <end position="397"/>
    </location>
</feature>
<protein>
    <submittedName>
        <fullName evidence="9">Sodium:proton antiporter</fullName>
    </submittedName>
</protein>
<dbReference type="RefSeq" id="WP_144992172.1">
    <property type="nucleotide sequence ID" value="NZ_VNJK01000002.1"/>
</dbReference>
<evidence type="ECO:0000256" key="6">
    <source>
        <dbReference type="SAM" id="Phobius"/>
    </source>
</evidence>
<dbReference type="PANTHER" id="PTHR37821">
    <property type="entry name" value="AMINO ACID TRANSPORTER YUIF-RELATED"/>
    <property type="match status" value="1"/>
</dbReference>
<feature type="transmembrane region" description="Helical" evidence="6">
    <location>
        <begin position="196"/>
        <end position="215"/>
    </location>
</feature>
<dbReference type="InterPro" id="IPR032813">
    <property type="entry name" value="Na_H_antiport_N"/>
</dbReference>
<dbReference type="InterPro" id="IPR052576">
    <property type="entry name" value="AA_Transporter-Related"/>
</dbReference>
<feature type="transmembrane region" description="Helical" evidence="6">
    <location>
        <begin position="305"/>
        <end position="322"/>
    </location>
</feature>
<feature type="domain" description="Putative Na+/H+ antiporter N-terminal" evidence="8">
    <location>
        <begin position="2"/>
        <end position="86"/>
    </location>
</feature>
<keyword evidence="5 6" id="KW-0472">Membrane</keyword>
<evidence type="ECO:0000313" key="9">
    <source>
        <dbReference type="EMBL" id="TVX89559.1"/>
    </source>
</evidence>
<keyword evidence="4 6" id="KW-1133">Transmembrane helix</keyword>
<dbReference type="InterPro" id="IPR018461">
    <property type="entry name" value="Na/H_Antiport_NhaC-like_C"/>
</dbReference>
<feature type="domain" description="Na+/H+ antiporter NhaC-like C-terminal" evidence="7">
    <location>
        <begin position="153"/>
        <end position="444"/>
    </location>
</feature>
<feature type="transmembrane region" description="Helical" evidence="6">
    <location>
        <begin position="56"/>
        <end position="76"/>
    </location>
</feature>
<keyword evidence="2" id="KW-1003">Cell membrane</keyword>
<dbReference type="GO" id="GO:0005886">
    <property type="term" value="C:plasma membrane"/>
    <property type="evidence" value="ECO:0007669"/>
    <property type="project" value="UniProtKB-SubCell"/>
</dbReference>
<evidence type="ECO:0000259" key="8">
    <source>
        <dbReference type="Pfam" id="PF13726"/>
    </source>
</evidence>
<evidence type="ECO:0000256" key="5">
    <source>
        <dbReference type="ARBA" id="ARBA00023136"/>
    </source>
</evidence>
<dbReference type="AlphaFoldDB" id="A0A559IPI7"/>
<comment type="subcellular location">
    <subcellularLocation>
        <location evidence="1">Cell membrane</location>
        <topology evidence="1">Multi-pass membrane protein</topology>
    </subcellularLocation>
</comment>
<gene>
    <name evidence="9" type="ORF">FPZ44_17420</name>
</gene>
<evidence type="ECO:0000256" key="4">
    <source>
        <dbReference type="ARBA" id="ARBA00022989"/>
    </source>
</evidence>
<feature type="transmembrane region" description="Helical" evidence="6">
    <location>
        <begin position="121"/>
        <end position="140"/>
    </location>
</feature>
<reference evidence="9 10" key="1">
    <citation type="submission" date="2019-07" db="EMBL/GenBank/DDBJ databases">
        <authorList>
            <person name="Kim J."/>
        </authorList>
    </citation>
    <scope>NUCLEOTIDE SEQUENCE [LARGE SCALE GENOMIC DNA]</scope>
    <source>
        <strain evidence="9 10">N4</strain>
    </source>
</reference>
<feature type="transmembrane region" description="Helical" evidence="6">
    <location>
        <begin position="268"/>
        <end position="284"/>
    </location>
</feature>
<dbReference type="EMBL" id="VNJK01000002">
    <property type="protein sequence ID" value="TVX89559.1"/>
    <property type="molecule type" value="Genomic_DNA"/>
</dbReference>
<evidence type="ECO:0000259" key="7">
    <source>
        <dbReference type="Pfam" id="PF03553"/>
    </source>
</evidence>
<dbReference type="PANTHER" id="PTHR37821:SF1">
    <property type="entry name" value="AMINO ACID TRANSPORTER YUIF-RELATED"/>
    <property type="match status" value="1"/>
</dbReference>
<feature type="transmembrane region" description="Helical" evidence="6">
    <location>
        <begin position="97"/>
        <end position="115"/>
    </location>
</feature>
<keyword evidence="10" id="KW-1185">Reference proteome</keyword>
<keyword evidence="3 6" id="KW-0812">Transmembrane</keyword>
<evidence type="ECO:0000256" key="1">
    <source>
        <dbReference type="ARBA" id="ARBA00004651"/>
    </source>
</evidence>
<accession>A0A559IPI7</accession>
<evidence type="ECO:0000313" key="10">
    <source>
        <dbReference type="Proteomes" id="UP000318102"/>
    </source>
</evidence>
<evidence type="ECO:0000256" key="3">
    <source>
        <dbReference type="ARBA" id="ARBA00022692"/>
    </source>
</evidence>
<evidence type="ECO:0000256" key="2">
    <source>
        <dbReference type="ARBA" id="ARBA00022475"/>
    </source>
</evidence>
<dbReference type="OrthoDB" id="9772446at2"/>
<organism evidence="9 10">
    <name type="scientific">Paenibacillus agilis</name>
    <dbReference type="NCBI Taxonomy" id="3020863"/>
    <lineage>
        <taxon>Bacteria</taxon>
        <taxon>Bacillati</taxon>
        <taxon>Bacillota</taxon>
        <taxon>Bacilli</taxon>
        <taxon>Bacillales</taxon>
        <taxon>Paenibacillaceae</taxon>
        <taxon>Paenibacillus</taxon>
    </lineage>
</organism>
<dbReference type="Pfam" id="PF03553">
    <property type="entry name" value="Na_H_antiporter"/>
    <property type="match status" value="1"/>
</dbReference>
<feature type="transmembrane region" description="Helical" evidence="6">
    <location>
        <begin position="432"/>
        <end position="449"/>
    </location>
</feature>
<feature type="transmembrane region" description="Helical" evidence="6">
    <location>
        <begin position="152"/>
        <end position="176"/>
    </location>
</feature>